<name>A0ABT1J157_9ACTN</name>
<evidence type="ECO:0000313" key="2">
    <source>
        <dbReference type="Proteomes" id="UP001206483"/>
    </source>
</evidence>
<gene>
    <name evidence="1" type="ORF">FHR36_004316</name>
</gene>
<dbReference type="EMBL" id="JAMZDX010000004">
    <property type="protein sequence ID" value="MCP2311153.1"/>
    <property type="molecule type" value="Genomic_DNA"/>
</dbReference>
<dbReference type="Proteomes" id="UP001206483">
    <property type="component" value="Unassembled WGS sequence"/>
</dbReference>
<protein>
    <submittedName>
        <fullName evidence="1">Uncharacterized protein</fullName>
    </submittedName>
</protein>
<evidence type="ECO:0000313" key="1">
    <source>
        <dbReference type="EMBL" id="MCP2311153.1"/>
    </source>
</evidence>
<reference evidence="1 2" key="1">
    <citation type="submission" date="2022-06" db="EMBL/GenBank/DDBJ databases">
        <title>Sequencing the genomes of 1000 actinobacteria strains.</title>
        <authorList>
            <person name="Klenk H.-P."/>
        </authorList>
    </citation>
    <scope>NUCLEOTIDE SEQUENCE [LARGE SCALE GENOMIC DNA]</scope>
    <source>
        <strain evidence="1 2">DSM 41656</strain>
    </source>
</reference>
<organism evidence="1 2">
    <name type="scientific">Kitasatospora paracochleata</name>
    <dbReference type="NCBI Taxonomy" id="58354"/>
    <lineage>
        <taxon>Bacteria</taxon>
        <taxon>Bacillati</taxon>
        <taxon>Actinomycetota</taxon>
        <taxon>Actinomycetes</taxon>
        <taxon>Kitasatosporales</taxon>
        <taxon>Streptomycetaceae</taxon>
        <taxon>Kitasatospora</taxon>
    </lineage>
</organism>
<sequence>MRTSSPPAGPYGPDPVPDPRSCDLAPDFAGMEELVGGLVLPAHAAAEVVSALETARELVRHSYYRFEFATVAVAHAQLALERALALRLGAAGTVRELIDRAVGEGLLPADPAARLEPGCRVAGLLTRGEVTSAAVLPLRAVALVGAVFEAVGLLLPAPPDAGADSDESLARRWEEHCRAPYPSSFRGVDVAGVELILLDADLAAVTLCELRGELDDDRIAVLWRCIDALDRAVPAIPEAYCAAYFARWRTTAWLIARRYVPAAI</sequence>
<keyword evidence="2" id="KW-1185">Reference proteome</keyword>
<proteinExistence type="predicted"/>
<comment type="caution">
    <text evidence="1">The sequence shown here is derived from an EMBL/GenBank/DDBJ whole genome shotgun (WGS) entry which is preliminary data.</text>
</comment>
<accession>A0ABT1J157</accession>
<dbReference type="RefSeq" id="WP_253799788.1">
    <property type="nucleotide sequence ID" value="NZ_BAAAUB010000076.1"/>
</dbReference>